<feature type="domain" description="Tox-PL" evidence="1">
    <location>
        <begin position="199"/>
        <end position="292"/>
    </location>
</feature>
<evidence type="ECO:0000259" key="1">
    <source>
        <dbReference type="Pfam" id="PF15644"/>
    </source>
</evidence>
<dbReference type="InterPro" id="IPR041408">
    <property type="entry name" value="Hcp_Tssd"/>
</dbReference>
<dbReference type="Pfam" id="PF17642">
    <property type="entry name" value="TssD"/>
    <property type="match status" value="1"/>
</dbReference>
<dbReference type="RefSeq" id="WP_243797881.1">
    <property type="nucleotide sequence ID" value="NZ_CP094669.1"/>
</dbReference>
<protein>
    <submittedName>
        <fullName evidence="2">Toxin glutamine deamidase domain-containing protein</fullName>
    </submittedName>
</protein>
<dbReference type="EMBL" id="CP094669">
    <property type="protein sequence ID" value="UOG74478.1"/>
    <property type="molecule type" value="Genomic_DNA"/>
</dbReference>
<dbReference type="InterPro" id="IPR028908">
    <property type="entry name" value="Tox-PL_dom"/>
</dbReference>
<keyword evidence="3" id="KW-1185">Reference proteome</keyword>
<evidence type="ECO:0000313" key="2">
    <source>
        <dbReference type="EMBL" id="UOG74478.1"/>
    </source>
</evidence>
<organism evidence="2 3">
    <name type="scientific">Hymenobacter tibetensis</name>
    <dbReference type="NCBI Taxonomy" id="497967"/>
    <lineage>
        <taxon>Bacteria</taxon>
        <taxon>Pseudomonadati</taxon>
        <taxon>Bacteroidota</taxon>
        <taxon>Cytophagia</taxon>
        <taxon>Cytophagales</taxon>
        <taxon>Hymenobacteraceae</taxon>
        <taxon>Hymenobacter</taxon>
    </lineage>
</organism>
<dbReference type="Pfam" id="PF15644">
    <property type="entry name" value="Gln_amidase"/>
    <property type="match status" value="1"/>
</dbReference>
<reference evidence="2 3" key="1">
    <citation type="submission" date="2022-03" db="EMBL/GenBank/DDBJ databases">
        <title>Hymenobactersp. isolated from the air.</title>
        <authorList>
            <person name="Won M."/>
            <person name="Kwon S.-W."/>
        </authorList>
    </citation>
    <scope>NUCLEOTIDE SEQUENCE [LARGE SCALE GENOMIC DNA]</scope>
    <source>
        <strain evidence="2 3">KACC 21982</strain>
    </source>
</reference>
<evidence type="ECO:0000313" key="3">
    <source>
        <dbReference type="Proteomes" id="UP000831113"/>
    </source>
</evidence>
<name>A0ABY4CW30_9BACT</name>
<accession>A0ABY4CW30</accession>
<gene>
    <name evidence="2" type="ORF">MTX78_20450</name>
</gene>
<proteinExistence type="predicted"/>
<sequence>MPILHAEIQVGGRQVPFVAGSFSFWQITDYIGRPSTDVRLGLIELTLVGEAATWSFWEDWMLDPHRRQSGRLIFFQNEDQKAKTVIFYDAFCVHFECRFDARGQYGHGSFETEIHLSAAAKEVQGQFSEAHSVIPWDADKDTRYRALTKPKEYLPSAALAVKALGSTPENLPTSGSSASKRVPVLLAIARAVNPLNGQQNCTHITEAVVARLRGTNPDAVAPDLPARSLAELEAVHNTTVEFGKNFYDIFKQIQEAEEGTAAVVVTLPKEGGIGHVVTITNHNGTATIIEGQDWGPGLTKEVITSPSRAIRRYGDEEAVHVGLGLIPSPTSLANSLA</sequence>
<dbReference type="Proteomes" id="UP000831113">
    <property type="component" value="Chromosome"/>
</dbReference>